<dbReference type="AlphaFoldDB" id="A0A395HGB4"/>
<dbReference type="EMBL" id="KZ824385">
    <property type="protein sequence ID" value="RAL06513.1"/>
    <property type="molecule type" value="Genomic_DNA"/>
</dbReference>
<sequence length="67" mass="7732">TIQKIKKELPICQSLLCLDLVSFPVLSQIKPQAPRLVMPFRQFLSVSVLRPCFPQIPKFLISRKVPR</sequence>
<gene>
    <name evidence="1" type="ORF">BO97DRAFT_30932</name>
</gene>
<accession>A0A395HGB4</accession>
<proteinExistence type="predicted"/>
<dbReference type="OrthoDB" id="10543265at2759"/>
<evidence type="ECO:0000313" key="1">
    <source>
        <dbReference type="EMBL" id="RAL06513.1"/>
    </source>
</evidence>
<dbReference type="Proteomes" id="UP000248961">
    <property type="component" value="Unassembled WGS sequence"/>
</dbReference>
<organism evidence="1 2">
    <name type="scientific">Aspergillus homomorphus (strain CBS 101889)</name>
    <dbReference type="NCBI Taxonomy" id="1450537"/>
    <lineage>
        <taxon>Eukaryota</taxon>
        <taxon>Fungi</taxon>
        <taxon>Dikarya</taxon>
        <taxon>Ascomycota</taxon>
        <taxon>Pezizomycotina</taxon>
        <taxon>Eurotiomycetes</taxon>
        <taxon>Eurotiomycetidae</taxon>
        <taxon>Eurotiales</taxon>
        <taxon>Aspergillaceae</taxon>
        <taxon>Aspergillus</taxon>
        <taxon>Aspergillus subgen. Circumdati</taxon>
    </lineage>
</organism>
<evidence type="ECO:0000313" key="2">
    <source>
        <dbReference type="Proteomes" id="UP000248961"/>
    </source>
</evidence>
<keyword evidence="2" id="KW-1185">Reference proteome</keyword>
<feature type="non-terminal residue" evidence="1">
    <location>
        <position position="67"/>
    </location>
</feature>
<protein>
    <submittedName>
        <fullName evidence="1">Uncharacterized protein</fullName>
    </submittedName>
</protein>
<name>A0A395HGB4_ASPHC</name>
<feature type="non-terminal residue" evidence="1">
    <location>
        <position position="1"/>
    </location>
</feature>
<dbReference type="VEuPathDB" id="FungiDB:BO97DRAFT_30932"/>
<reference evidence="1 2" key="1">
    <citation type="submission" date="2018-02" db="EMBL/GenBank/DDBJ databases">
        <title>The genomes of Aspergillus section Nigri reveals drivers in fungal speciation.</title>
        <authorList>
            <consortium name="DOE Joint Genome Institute"/>
            <person name="Vesth T.C."/>
            <person name="Nybo J."/>
            <person name="Theobald S."/>
            <person name="Brandl J."/>
            <person name="Frisvad J.C."/>
            <person name="Nielsen K.F."/>
            <person name="Lyhne E.K."/>
            <person name="Kogle M.E."/>
            <person name="Kuo A."/>
            <person name="Riley R."/>
            <person name="Clum A."/>
            <person name="Nolan M."/>
            <person name="Lipzen A."/>
            <person name="Salamov A."/>
            <person name="Henrissat B."/>
            <person name="Wiebenga A."/>
            <person name="De vries R.P."/>
            <person name="Grigoriev I.V."/>
            <person name="Mortensen U.H."/>
            <person name="Andersen M.R."/>
            <person name="Baker S.E."/>
        </authorList>
    </citation>
    <scope>NUCLEOTIDE SEQUENCE [LARGE SCALE GENOMIC DNA]</scope>
    <source>
        <strain evidence="1 2">CBS 101889</strain>
    </source>
</reference>